<organism evidence="1 2">
    <name type="scientific">Salix brachista</name>
    <dbReference type="NCBI Taxonomy" id="2182728"/>
    <lineage>
        <taxon>Eukaryota</taxon>
        <taxon>Viridiplantae</taxon>
        <taxon>Streptophyta</taxon>
        <taxon>Embryophyta</taxon>
        <taxon>Tracheophyta</taxon>
        <taxon>Spermatophyta</taxon>
        <taxon>Magnoliopsida</taxon>
        <taxon>eudicotyledons</taxon>
        <taxon>Gunneridae</taxon>
        <taxon>Pentapetalae</taxon>
        <taxon>rosids</taxon>
        <taxon>fabids</taxon>
        <taxon>Malpighiales</taxon>
        <taxon>Salicaceae</taxon>
        <taxon>Saliceae</taxon>
        <taxon>Salix</taxon>
    </lineage>
</organism>
<accession>A0A5N5P2Z2</accession>
<evidence type="ECO:0000313" key="2">
    <source>
        <dbReference type="Proteomes" id="UP000326939"/>
    </source>
</evidence>
<dbReference type="AlphaFoldDB" id="A0A5N5P2Z2"/>
<protein>
    <submittedName>
        <fullName evidence="1">Uncharacterized protein</fullName>
    </submittedName>
</protein>
<dbReference type="Proteomes" id="UP000326939">
    <property type="component" value="Chromosome 1"/>
</dbReference>
<comment type="caution">
    <text evidence="1">The sequence shown here is derived from an EMBL/GenBank/DDBJ whole genome shotgun (WGS) entry which is preliminary data.</text>
</comment>
<reference evidence="2" key="1">
    <citation type="journal article" date="2019" name="Gigascience">
        <title>De novo genome assembly of the endangered Acer yangbiense, a plant species with extremely small populations endemic to Yunnan Province, China.</title>
        <authorList>
            <person name="Yang J."/>
            <person name="Wariss H.M."/>
            <person name="Tao L."/>
            <person name="Zhang R."/>
            <person name="Yun Q."/>
            <person name="Hollingsworth P."/>
            <person name="Dao Z."/>
            <person name="Luo G."/>
            <person name="Guo H."/>
            <person name="Ma Y."/>
            <person name="Sun W."/>
        </authorList>
    </citation>
    <scope>NUCLEOTIDE SEQUENCE [LARGE SCALE GENOMIC DNA]</scope>
    <source>
        <strain evidence="2">cv. br00</strain>
    </source>
</reference>
<gene>
    <name evidence="1" type="ORF">DKX38_001289</name>
</gene>
<evidence type="ECO:0000313" key="1">
    <source>
        <dbReference type="EMBL" id="KAB5574095.1"/>
    </source>
</evidence>
<dbReference type="EMBL" id="VDCV01000001">
    <property type="protein sequence ID" value="KAB5574095.1"/>
    <property type="molecule type" value="Genomic_DNA"/>
</dbReference>
<sequence>MAATISITQQQTMIEFHEEMKAYHPVNAFQRHQTPKRNYRPTPVQITNGLFIGGVSIAFRSINGRISGLNKMLKGEGRDANPVVESH</sequence>
<proteinExistence type="predicted"/>
<name>A0A5N5P2Z2_9ROSI</name>
<keyword evidence="2" id="KW-1185">Reference proteome</keyword>